<proteinExistence type="inferred from homology"/>
<dbReference type="GeneID" id="34232844"/>
<evidence type="ECO:0000259" key="3">
    <source>
        <dbReference type="Pfam" id="PF25917"/>
    </source>
</evidence>
<dbReference type="PANTHER" id="PTHR30469">
    <property type="entry name" value="MULTIDRUG RESISTANCE PROTEIN MDTA"/>
    <property type="match status" value="1"/>
</dbReference>
<dbReference type="InterPro" id="IPR058625">
    <property type="entry name" value="MdtA-like_BSH"/>
</dbReference>
<feature type="domain" description="CzcB-like C-terminal circularly permuted SH3-like" evidence="4">
    <location>
        <begin position="308"/>
        <end position="360"/>
    </location>
</feature>
<gene>
    <name evidence="5" type="ORF">SAMN05421875_10817</name>
</gene>
<accession>A0A1H3ZLZ4</accession>
<dbReference type="Gene3D" id="2.40.50.100">
    <property type="match status" value="1"/>
</dbReference>
<dbReference type="Pfam" id="PF25975">
    <property type="entry name" value="CzcB_C"/>
    <property type="match status" value="1"/>
</dbReference>
<evidence type="ECO:0000259" key="4">
    <source>
        <dbReference type="Pfam" id="PF25975"/>
    </source>
</evidence>
<protein>
    <submittedName>
        <fullName evidence="5">RND family efflux transporter, MFP subunit</fullName>
    </submittedName>
</protein>
<dbReference type="InterPro" id="IPR058649">
    <property type="entry name" value="CzcB_C"/>
</dbReference>
<feature type="coiled-coil region" evidence="2">
    <location>
        <begin position="97"/>
        <end position="169"/>
    </location>
</feature>
<dbReference type="RefSeq" id="WP_092697806.1">
    <property type="nucleotide sequence ID" value="NZ_CAXIQL010000044.1"/>
</dbReference>
<dbReference type="GO" id="GO:1990281">
    <property type="term" value="C:efflux pump complex"/>
    <property type="evidence" value="ECO:0007669"/>
    <property type="project" value="TreeGrafter"/>
</dbReference>
<keyword evidence="2" id="KW-0175">Coiled coil</keyword>
<dbReference type="SUPFAM" id="SSF111369">
    <property type="entry name" value="HlyD-like secretion proteins"/>
    <property type="match status" value="1"/>
</dbReference>
<dbReference type="Gene3D" id="2.40.30.170">
    <property type="match status" value="1"/>
</dbReference>
<dbReference type="STRING" id="592050.SAMN05421875_10817"/>
<evidence type="ECO:0000256" key="2">
    <source>
        <dbReference type="SAM" id="Coils"/>
    </source>
</evidence>
<evidence type="ECO:0000256" key="1">
    <source>
        <dbReference type="ARBA" id="ARBA00009477"/>
    </source>
</evidence>
<dbReference type="Gene3D" id="2.40.420.20">
    <property type="match status" value="1"/>
</dbReference>
<reference evidence="6" key="1">
    <citation type="submission" date="2016-10" db="EMBL/GenBank/DDBJ databases">
        <authorList>
            <person name="Varghese N."/>
            <person name="Submissions S."/>
        </authorList>
    </citation>
    <scope>NUCLEOTIDE SEQUENCE [LARGE SCALE GENOMIC DNA]</scope>
    <source>
        <strain evidence="6">DSM 25157</strain>
    </source>
</reference>
<dbReference type="PANTHER" id="PTHR30469:SF15">
    <property type="entry name" value="HLYD FAMILY OF SECRETION PROTEINS"/>
    <property type="match status" value="1"/>
</dbReference>
<evidence type="ECO:0000313" key="6">
    <source>
        <dbReference type="Proteomes" id="UP000199002"/>
    </source>
</evidence>
<dbReference type="InterPro" id="IPR006143">
    <property type="entry name" value="RND_pump_MFP"/>
</dbReference>
<dbReference type="EMBL" id="FNQJ01000008">
    <property type="protein sequence ID" value="SEA24304.1"/>
    <property type="molecule type" value="Genomic_DNA"/>
</dbReference>
<dbReference type="GO" id="GO:0015562">
    <property type="term" value="F:efflux transmembrane transporter activity"/>
    <property type="evidence" value="ECO:0007669"/>
    <property type="project" value="TreeGrafter"/>
</dbReference>
<dbReference type="AlphaFoldDB" id="A0A1H3ZLZ4"/>
<comment type="similarity">
    <text evidence="1">Belongs to the membrane fusion protein (MFP) (TC 8.A.1) family.</text>
</comment>
<dbReference type="Pfam" id="PF25917">
    <property type="entry name" value="BSH_RND"/>
    <property type="match status" value="1"/>
</dbReference>
<dbReference type="Gene3D" id="1.10.287.470">
    <property type="entry name" value="Helix hairpin bin"/>
    <property type="match status" value="1"/>
</dbReference>
<feature type="domain" description="Multidrug resistance protein MdtA-like barrel-sandwich hybrid" evidence="3">
    <location>
        <begin position="65"/>
        <end position="218"/>
    </location>
</feature>
<organism evidence="5 6">
    <name type="scientific">Acidovorax soli</name>
    <dbReference type="NCBI Taxonomy" id="592050"/>
    <lineage>
        <taxon>Bacteria</taxon>
        <taxon>Pseudomonadati</taxon>
        <taxon>Pseudomonadota</taxon>
        <taxon>Betaproteobacteria</taxon>
        <taxon>Burkholderiales</taxon>
        <taxon>Comamonadaceae</taxon>
        <taxon>Acidovorax</taxon>
    </lineage>
</organism>
<name>A0A1H3ZLZ4_9BURK</name>
<dbReference type="Proteomes" id="UP000199002">
    <property type="component" value="Unassembled WGS sequence"/>
</dbReference>
<dbReference type="NCBIfam" id="TIGR01730">
    <property type="entry name" value="RND_mfp"/>
    <property type="match status" value="1"/>
</dbReference>
<sequence>MKKFPLQGRTLALLAVVVPLLALFVYVVLRSGPLAPVAVTLAQVERKALAPALFGVGTIGARTTTRIGPTVAGRIQRLDVDVGDSVQAGQVLGEMDAVDLQDRLQAQEAALQRVQASLREAQARQAHAQAQATRYAQLLAVRSTSEELAAAKQQELQVADAAVAAAQAEAVRVRAERAAIGTQQRHLRLVAPAAGLVTLRFADPGTTVVAGQAVVEVVDPASLWINVRLDQINAHGLKAGLPAQVVLRSRAGQALAGRVLRVEPLADAVTEEALAKVVFEALPSPLPPLGELAEVTIALPALAAQPVLPNAAVQRVGGQTGVWRWTDGQLQFAPVQLGSADLDGHVQVLQGLDEGDQVVVYSEKPLSARSRIRVVESLAKGASKGAP</sequence>
<evidence type="ECO:0000313" key="5">
    <source>
        <dbReference type="EMBL" id="SEA24304.1"/>
    </source>
</evidence>
<keyword evidence="6" id="KW-1185">Reference proteome</keyword>